<feature type="region of interest" description="Disordered" evidence="1">
    <location>
        <begin position="27"/>
        <end position="71"/>
    </location>
</feature>
<organism evidence="2 3">
    <name type="scientific">Caerostris extrusa</name>
    <name type="common">Bark spider</name>
    <name type="synonym">Caerostris bankana</name>
    <dbReference type="NCBI Taxonomy" id="172846"/>
    <lineage>
        <taxon>Eukaryota</taxon>
        <taxon>Metazoa</taxon>
        <taxon>Ecdysozoa</taxon>
        <taxon>Arthropoda</taxon>
        <taxon>Chelicerata</taxon>
        <taxon>Arachnida</taxon>
        <taxon>Araneae</taxon>
        <taxon>Araneomorphae</taxon>
        <taxon>Entelegynae</taxon>
        <taxon>Araneoidea</taxon>
        <taxon>Araneidae</taxon>
        <taxon>Caerostris</taxon>
    </lineage>
</organism>
<proteinExistence type="predicted"/>
<gene>
    <name evidence="2" type="ORF">CEXT_772221</name>
</gene>
<sequence length="144" mass="16807">MQIAISVQTCSGTREEIQKHVFFPRGINGIQKNRDKKKQKKKKICEGKKKSPVGPLGTHRREKTKNHLEEKRGKYSFPQCAMFKTITFSKGGTRNKKIKKKWYVFENVEGLWETENKTLKKHGKKHNICVESDLQAVTKRIFCE</sequence>
<accession>A0AAV4WUE8</accession>
<dbReference type="EMBL" id="BPLR01016619">
    <property type="protein sequence ID" value="GIY85158.1"/>
    <property type="molecule type" value="Genomic_DNA"/>
</dbReference>
<protein>
    <submittedName>
        <fullName evidence="2">Uncharacterized protein</fullName>
    </submittedName>
</protein>
<keyword evidence="3" id="KW-1185">Reference proteome</keyword>
<feature type="compositionally biased region" description="Basic residues" evidence="1">
    <location>
        <begin position="34"/>
        <end position="43"/>
    </location>
</feature>
<evidence type="ECO:0000313" key="2">
    <source>
        <dbReference type="EMBL" id="GIY85158.1"/>
    </source>
</evidence>
<evidence type="ECO:0000256" key="1">
    <source>
        <dbReference type="SAM" id="MobiDB-lite"/>
    </source>
</evidence>
<evidence type="ECO:0000313" key="3">
    <source>
        <dbReference type="Proteomes" id="UP001054945"/>
    </source>
</evidence>
<reference evidence="2 3" key="1">
    <citation type="submission" date="2021-06" db="EMBL/GenBank/DDBJ databases">
        <title>Caerostris extrusa draft genome.</title>
        <authorList>
            <person name="Kono N."/>
            <person name="Arakawa K."/>
        </authorList>
    </citation>
    <scope>NUCLEOTIDE SEQUENCE [LARGE SCALE GENOMIC DNA]</scope>
</reference>
<dbReference type="Proteomes" id="UP001054945">
    <property type="component" value="Unassembled WGS sequence"/>
</dbReference>
<name>A0AAV4WUE8_CAEEX</name>
<comment type="caution">
    <text evidence="2">The sequence shown here is derived from an EMBL/GenBank/DDBJ whole genome shotgun (WGS) entry which is preliminary data.</text>
</comment>
<dbReference type="AlphaFoldDB" id="A0AAV4WUE8"/>